<organism evidence="3 4">
    <name type="scientific">Paragonimus westermani</name>
    <dbReference type="NCBI Taxonomy" id="34504"/>
    <lineage>
        <taxon>Eukaryota</taxon>
        <taxon>Metazoa</taxon>
        <taxon>Spiralia</taxon>
        <taxon>Lophotrochozoa</taxon>
        <taxon>Platyhelminthes</taxon>
        <taxon>Trematoda</taxon>
        <taxon>Digenea</taxon>
        <taxon>Plagiorchiida</taxon>
        <taxon>Troglotremata</taxon>
        <taxon>Troglotrematidae</taxon>
        <taxon>Paragonimus</taxon>
    </lineage>
</organism>
<sequence length="430" mass="47475">VPVGSTIQTTRGTQDLARKTRKGVVDYTQPPDYWAQKLEEARQRLASLQCESEKLESAYDRWKASNVNKTVKFESFATNNKPTHLLLTTGSNSLNSLPLENLKTLWNRCDILAPIMFVSAFSYPFESTTTCNTVTTEKPLTNWPIASREILISCLREPTVGPDKASEKQSDFHEEVIANDGHDSHPEFFRIDKADRTSPASESSIEINDVVENSLPPLQPTPVLSGKFSDAHTCEASCFDLESKNNVDQTQLCTSAVRHAASSSITRNSSYSVHNLDLPAKNTPLSSTSSVNMNQQQSSKTTEGICSNALQHKLSTSNLTDLTKTTMTDNDDNDSTGKHDASRSATSIRKSIHSPEEIVDLSDIPKPTEIIITHNDGQSSPNELLHKYLQLNQKNPAINSPTSEEQVAGGNLLENKQITLGEFLRTKQVK</sequence>
<accession>A0A8T0DM15</accession>
<evidence type="ECO:0000313" key="3">
    <source>
        <dbReference type="EMBL" id="KAF8568366.1"/>
    </source>
</evidence>
<reference evidence="3 4" key="1">
    <citation type="submission" date="2019-07" db="EMBL/GenBank/DDBJ databases">
        <title>Annotation for the trematode Paragonimus westermani.</title>
        <authorList>
            <person name="Choi Y.-J."/>
        </authorList>
    </citation>
    <scope>NUCLEOTIDE SEQUENCE [LARGE SCALE GENOMIC DNA]</scope>
    <source>
        <strain evidence="3">180907_Pwestermani</strain>
    </source>
</reference>
<feature type="region of interest" description="Disordered" evidence="2">
    <location>
        <begin position="283"/>
        <end position="304"/>
    </location>
</feature>
<evidence type="ECO:0000256" key="2">
    <source>
        <dbReference type="SAM" id="MobiDB-lite"/>
    </source>
</evidence>
<feature type="coiled-coil region" evidence="1">
    <location>
        <begin position="38"/>
        <end position="65"/>
    </location>
</feature>
<keyword evidence="1" id="KW-0175">Coiled coil</keyword>
<gene>
    <name evidence="3" type="ORF">P879_03784</name>
</gene>
<comment type="caution">
    <text evidence="3">The sequence shown here is derived from an EMBL/GenBank/DDBJ whole genome shotgun (WGS) entry which is preliminary data.</text>
</comment>
<name>A0A8T0DM15_9TREM</name>
<dbReference type="EMBL" id="JTDF01002853">
    <property type="protein sequence ID" value="KAF8568366.1"/>
    <property type="molecule type" value="Genomic_DNA"/>
</dbReference>
<dbReference type="AlphaFoldDB" id="A0A8T0DM15"/>
<dbReference type="OrthoDB" id="6276195at2759"/>
<keyword evidence="4" id="KW-1185">Reference proteome</keyword>
<feature type="region of interest" description="Disordered" evidence="2">
    <location>
        <begin position="321"/>
        <end position="356"/>
    </location>
</feature>
<feature type="non-terminal residue" evidence="3">
    <location>
        <position position="1"/>
    </location>
</feature>
<dbReference type="Proteomes" id="UP000699462">
    <property type="component" value="Unassembled WGS sequence"/>
</dbReference>
<evidence type="ECO:0000313" key="4">
    <source>
        <dbReference type="Proteomes" id="UP000699462"/>
    </source>
</evidence>
<proteinExistence type="predicted"/>
<protein>
    <submittedName>
        <fullName evidence="3">Uncharacterized protein</fullName>
    </submittedName>
</protein>
<evidence type="ECO:0000256" key="1">
    <source>
        <dbReference type="SAM" id="Coils"/>
    </source>
</evidence>